<feature type="domain" description="Protein kinase" evidence="2">
    <location>
        <begin position="1"/>
        <end position="221"/>
    </location>
</feature>
<dbReference type="OrthoDB" id="4062651at2759"/>
<dbReference type="PROSITE" id="PS50011">
    <property type="entry name" value="PROTEIN_KINASE_DOM"/>
    <property type="match status" value="1"/>
</dbReference>
<comment type="caution">
    <text evidence="3">The sequence shown here is derived from an EMBL/GenBank/DDBJ whole genome shotgun (WGS) entry which is preliminary data.</text>
</comment>
<accession>A0A2G2V1V9</accession>
<evidence type="ECO:0000259" key="2">
    <source>
        <dbReference type="PROSITE" id="PS50011"/>
    </source>
</evidence>
<proteinExistence type="predicted"/>
<evidence type="ECO:0000313" key="4">
    <source>
        <dbReference type="Proteomes" id="UP000224567"/>
    </source>
</evidence>
<evidence type="ECO:0000256" key="1">
    <source>
        <dbReference type="SAM" id="MobiDB-lite"/>
    </source>
</evidence>
<name>A0A2G2V1V9_CAPBA</name>
<dbReference type="GO" id="GO:0005524">
    <property type="term" value="F:ATP binding"/>
    <property type="evidence" value="ECO:0007669"/>
    <property type="project" value="InterPro"/>
</dbReference>
<sequence>MVGELVLEVEEGVVVGLVVRVVKIVVTRAVALGGRGSDRSGQRRGRGNGLGRGGRGAGRTPLNWGTRVGISFGATHRITYLHAQGTSVSHGNIKSSNILLTISYEARVSDFGYVQLVGPSSTPNSIAELKDLCRATDRLDLPRWVQSVVREEWINEVFDIELLRYQTIEEHMVQLLQLAVDCTAQYLDRRHSMAEVTNCVEELYHIDFGGDITDNAEVQNE</sequence>
<protein>
    <recommendedName>
        <fullName evidence="2">Protein kinase domain-containing protein</fullName>
    </recommendedName>
</protein>
<feature type="region of interest" description="Disordered" evidence="1">
    <location>
        <begin position="34"/>
        <end position="60"/>
    </location>
</feature>
<dbReference type="Proteomes" id="UP000224567">
    <property type="component" value="Unassembled WGS sequence"/>
</dbReference>
<reference evidence="4" key="2">
    <citation type="journal article" date="2017" name="J. Anim. Genet.">
        <title>Multiple reference genome sequences of hot pepper reveal the massive evolution of plant disease resistance genes by retroduplication.</title>
        <authorList>
            <person name="Kim S."/>
            <person name="Park J."/>
            <person name="Yeom S.-I."/>
            <person name="Kim Y.-M."/>
            <person name="Seo E."/>
            <person name="Kim K.-T."/>
            <person name="Kim M.-S."/>
            <person name="Lee J.M."/>
            <person name="Cheong K."/>
            <person name="Shin H.-S."/>
            <person name="Kim S.-B."/>
            <person name="Han K."/>
            <person name="Lee J."/>
            <person name="Park M."/>
            <person name="Lee H.-A."/>
            <person name="Lee H.-Y."/>
            <person name="Lee Y."/>
            <person name="Oh S."/>
            <person name="Lee J.H."/>
            <person name="Choi E."/>
            <person name="Choi E."/>
            <person name="Lee S.E."/>
            <person name="Jeon J."/>
            <person name="Kim H."/>
            <person name="Choi G."/>
            <person name="Song H."/>
            <person name="Lee J."/>
            <person name="Lee S.-C."/>
            <person name="Kwon J.-K."/>
            <person name="Lee H.-Y."/>
            <person name="Koo N."/>
            <person name="Hong Y."/>
            <person name="Kim R.W."/>
            <person name="Kang W.-H."/>
            <person name="Huh J.H."/>
            <person name="Kang B.-C."/>
            <person name="Yang T.-J."/>
            <person name="Lee Y.-H."/>
            <person name="Bennetzen J.L."/>
            <person name="Choi D."/>
        </authorList>
    </citation>
    <scope>NUCLEOTIDE SEQUENCE [LARGE SCALE GENOMIC DNA]</scope>
    <source>
        <strain evidence="4">cv. PBC81</strain>
    </source>
</reference>
<organism evidence="3 4">
    <name type="scientific">Capsicum baccatum</name>
    <name type="common">Peruvian pepper</name>
    <dbReference type="NCBI Taxonomy" id="33114"/>
    <lineage>
        <taxon>Eukaryota</taxon>
        <taxon>Viridiplantae</taxon>
        <taxon>Streptophyta</taxon>
        <taxon>Embryophyta</taxon>
        <taxon>Tracheophyta</taxon>
        <taxon>Spermatophyta</taxon>
        <taxon>Magnoliopsida</taxon>
        <taxon>eudicotyledons</taxon>
        <taxon>Gunneridae</taxon>
        <taxon>Pentapetalae</taxon>
        <taxon>asterids</taxon>
        <taxon>lamiids</taxon>
        <taxon>Solanales</taxon>
        <taxon>Solanaceae</taxon>
        <taxon>Solanoideae</taxon>
        <taxon>Capsiceae</taxon>
        <taxon>Capsicum</taxon>
    </lineage>
</organism>
<reference evidence="3 4" key="1">
    <citation type="journal article" date="2017" name="Genome Biol.">
        <title>New reference genome sequences of hot pepper reveal the massive evolution of plant disease-resistance genes by retroduplication.</title>
        <authorList>
            <person name="Kim S."/>
            <person name="Park J."/>
            <person name="Yeom S.I."/>
            <person name="Kim Y.M."/>
            <person name="Seo E."/>
            <person name="Kim K.T."/>
            <person name="Kim M.S."/>
            <person name="Lee J.M."/>
            <person name="Cheong K."/>
            <person name="Shin H.S."/>
            <person name="Kim S.B."/>
            <person name="Han K."/>
            <person name="Lee J."/>
            <person name="Park M."/>
            <person name="Lee H.A."/>
            <person name="Lee H.Y."/>
            <person name="Lee Y."/>
            <person name="Oh S."/>
            <person name="Lee J.H."/>
            <person name="Choi E."/>
            <person name="Choi E."/>
            <person name="Lee S.E."/>
            <person name="Jeon J."/>
            <person name="Kim H."/>
            <person name="Choi G."/>
            <person name="Song H."/>
            <person name="Lee J."/>
            <person name="Lee S.C."/>
            <person name="Kwon J.K."/>
            <person name="Lee H.Y."/>
            <person name="Koo N."/>
            <person name="Hong Y."/>
            <person name="Kim R.W."/>
            <person name="Kang W.H."/>
            <person name="Huh J.H."/>
            <person name="Kang B.C."/>
            <person name="Yang T.J."/>
            <person name="Lee Y.H."/>
            <person name="Bennetzen J.L."/>
            <person name="Choi D."/>
        </authorList>
    </citation>
    <scope>NUCLEOTIDE SEQUENCE [LARGE SCALE GENOMIC DNA]</scope>
    <source>
        <strain evidence="4">cv. PBC81</strain>
    </source>
</reference>
<feature type="compositionally biased region" description="Gly residues" evidence="1">
    <location>
        <begin position="47"/>
        <end position="57"/>
    </location>
</feature>
<keyword evidence="4" id="KW-1185">Reference proteome</keyword>
<dbReference type="AlphaFoldDB" id="A0A2G2V1V9"/>
<dbReference type="GO" id="GO:0004672">
    <property type="term" value="F:protein kinase activity"/>
    <property type="evidence" value="ECO:0007669"/>
    <property type="project" value="InterPro"/>
</dbReference>
<dbReference type="Gene3D" id="1.10.510.10">
    <property type="entry name" value="Transferase(Phosphotransferase) domain 1"/>
    <property type="match status" value="1"/>
</dbReference>
<dbReference type="InterPro" id="IPR000719">
    <property type="entry name" value="Prot_kinase_dom"/>
</dbReference>
<dbReference type="SUPFAM" id="SSF56112">
    <property type="entry name" value="Protein kinase-like (PK-like)"/>
    <property type="match status" value="1"/>
</dbReference>
<dbReference type="InterPro" id="IPR050994">
    <property type="entry name" value="At_inactive_RLKs"/>
</dbReference>
<dbReference type="PANTHER" id="PTHR48010:SF32">
    <property type="entry name" value="PROTEIN KINASE DOMAIN-CONTAINING PROTEIN"/>
    <property type="match status" value="1"/>
</dbReference>
<evidence type="ECO:0000313" key="3">
    <source>
        <dbReference type="EMBL" id="PHT26898.1"/>
    </source>
</evidence>
<dbReference type="PANTHER" id="PTHR48010">
    <property type="entry name" value="OS05G0588300 PROTEIN"/>
    <property type="match status" value="1"/>
</dbReference>
<dbReference type="InterPro" id="IPR011009">
    <property type="entry name" value="Kinase-like_dom_sf"/>
</dbReference>
<dbReference type="EMBL" id="MLFT02000598">
    <property type="protein sequence ID" value="PHT26898.1"/>
    <property type="molecule type" value="Genomic_DNA"/>
</dbReference>
<gene>
    <name evidence="3" type="ORF">CQW23_33495</name>
</gene>